<dbReference type="GO" id="GO:0047040">
    <property type="term" value="F:pteridine reductase activity"/>
    <property type="evidence" value="ECO:0007669"/>
    <property type="project" value="UniProtKB-EC"/>
</dbReference>
<reference evidence="3 4" key="1">
    <citation type="submission" date="2019-11" db="EMBL/GenBank/DDBJ databases">
        <title>P. haliotis isolates from Z. marina roots.</title>
        <authorList>
            <person name="Cohen M."/>
            <person name="Jospin G."/>
            <person name="Eisen J.A."/>
            <person name="Coil D.A."/>
        </authorList>
    </citation>
    <scope>NUCLEOTIDE SEQUENCE [LARGE SCALE GENOMIC DNA]</scope>
    <source>
        <strain evidence="3 4">UCD-MCMsp1aY</strain>
    </source>
</reference>
<dbReference type="Proteomes" id="UP000439994">
    <property type="component" value="Unassembled WGS sequence"/>
</dbReference>
<dbReference type="Gene3D" id="3.40.50.720">
    <property type="entry name" value="NAD(P)-binding Rossmann-like Domain"/>
    <property type="match status" value="1"/>
</dbReference>
<evidence type="ECO:0000256" key="1">
    <source>
        <dbReference type="ARBA" id="ARBA00006484"/>
    </source>
</evidence>
<keyword evidence="4" id="KW-1185">Reference proteome</keyword>
<organism evidence="3 4">
    <name type="scientific">Psychrosphaera haliotis</name>
    <dbReference type="NCBI Taxonomy" id="555083"/>
    <lineage>
        <taxon>Bacteria</taxon>
        <taxon>Pseudomonadati</taxon>
        <taxon>Pseudomonadota</taxon>
        <taxon>Gammaproteobacteria</taxon>
        <taxon>Alteromonadales</taxon>
        <taxon>Pseudoalteromonadaceae</taxon>
        <taxon>Psychrosphaera</taxon>
    </lineage>
</organism>
<dbReference type="PROSITE" id="PS00061">
    <property type="entry name" value="ADH_SHORT"/>
    <property type="match status" value="1"/>
</dbReference>
<dbReference type="NCBIfam" id="NF006598">
    <property type="entry name" value="PRK09135.1"/>
    <property type="match status" value="1"/>
</dbReference>
<sequence>MKTTSPTVLVTGAAKRIGKQTATLLHQNGYNIVVHCNHSTDEADAFVSELNAMRSNSAKRVKADITKLDELQSLADNATAAFGRIDMLVNNASSFYPTPVNDVNEDVWDDLMGTNLKAPFFLIKNLLPELTKNKGNVVNMVDIHADRPLKDYPVYCMAKAGLVMLTKSLSRELAPNIRVNGIAPGAILWHENDLSEQDKKQVLSEIGLARLGSPEDIAEAILYMSKATYVTGQILAVDGGRSINGGSKA</sequence>
<dbReference type="SUPFAM" id="SSF51735">
    <property type="entry name" value="NAD(P)-binding Rossmann-fold domains"/>
    <property type="match status" value="1"/>
</dbReference>
<comment type="caution">
    <text evidence="3">The sequence shown here is derived from an EMBL/GenBank/DDBJ whole genome shotgun (WGS) entry which is preliminary data.</text>
</comment>
<evidence type="ECO:0000256" key="2">
    <source>
        <dbReference type="ARBA" id="ARBA00023002"/>
    </source>
</evidence>
<dbReference type="RefSeq" id="WP_155693389.1">
    <property type="nucleotide sequence ID" value="NZ_WOCD01000001.1"/>
</dbReference>
<dbReference type="EC" id="1.5.1.33" evidence="3"/>
<dbReference type="PANTHER" id="PTHR43639:SF1">
    <property type="entry name" value="SHORT-CHAIN DEHYDROGENASE_REDUCTASE FAMILY PROTEIN"/>
    <property type="match status" value="1"/>
</dbReference>
<protein>
    <submittedName>
        <fullName evidence="3">Pteridine reductase</fullName>
        <ecNumber evidence="3">1.5.1.33</ecNumber>
    </submittedName>
</protein>
<dbReference type="Pfam" id="PF13561">
    <property type="entry name" value="adh_short_C2"/>
    <property type="match status" value="1"/>
</dbReference>
<gene>
    <name evidence="3" type="ORF">GNP35_00025</name>
</gene>
<keyword evidence="2 3" id="KW-0560">Oxidoreductase</keyword>
<name>A0A6N8F824_9GAMM</name>
<comment type="similarity">
    <text evidence="1">Belongs to the short-chain dehydrogenases/reductases (SDR) family.</text>
</comment>
<evidence type="ECO:0000313" key="3">
    <source>
        <dbReference type="EMBL" id="MUH71022.1"/>
    </source>
</evidence>
<proteinExistence type="inferred from homology"/>
<dbReference type="EMBL" id="WOCD01000001">
    <property type="protein sequence ID" value="MUH71022.1"/>
    <property type="molecule type" value="Genomic_DNA"/>
</dbReference>
<dbReference type="FunFam" id="3.40.50.720:FF:000084">
    <property type="entry name" value="Short-chain dehydrogenase reductase"/>
    <property type="match status" value="1"/>
</dbReference>
<dbReference type="PANTHER" id="PTHR43639">
    <property type="entry name" value="OXIDOREDUCTASE, SHORT-CHAIN DEHYDROGENASE/REDUCTASE FAMILY (AFU_ORTHOLOGUE AFUA_5G02870)"/>
    <property type="match status" value="1"/>
</dbReference>
<dbReference type="InterPro" id="IPR020904">
    <property type="entry name" value="Sc_DH/Rdtase_CS"/>
</dbReference>
<dbReference type="PRINTS" id="PR00080">
    <property type="entry name" value="SDRFAMILY"/>
</dbReference>
<dbReference type="PRINTS" id="PR00081">
    <property type="entry name" value="GDHRDH"/>
</dbReference>
<dbReference type="InterPro" id="IPR036291">
    <property type="entry name" value="NAD(P)-bd_dom_sf"/>
</dbReference>
<dbReference type="AlphaFoldDB" id="A0A6N8F824"/>
<evidence type="ECO:0000313" key="4">
    <source>
        <dbReference type="Proteomes" id="UP000439994"/>
    </source>
</evidence>
<dbReference type="InterPro" id="IPR002347">
    <property type="entry name" value="SDR_fam"/>
</dbReference>
<dbReference type="OrthoDB" id="9793499at2"/>
<accession>A0A6N8F824</accession>